<evidence type="ECO:0000313" key="1">
    <source>
        <dbReference type="EMBL" id="EFE93633.1"/>
    </source>
</evidence>
<dbReference type="InterPro" id="IPR011013">
    <property type="entry name" value="Gal_mutarotase_sf_dom"/>
</dbReference>
<sequence length="339" mass="37687">MRMKAKIHLFPELFGPAPREVYRCASFCVTAFRYPSGIAGLTLANSRGHLTVLPYYGQMIWDAQFDGHDLKMENMFSQPRPGDNIVDTYGCFAFHSGLLSNGCPSPEDCHSLHGEMPCATMDAAWLEVEGDRLAIGGSVEYVKGFGHRYRAQPAVRLTACSAQFDIEMQVTNLAGVPMPLQYMCHMNYAYVAGATFRQNLPGSALQLRESIPAHVKPTPSWLAFTQRLAERGQGVCELSEPQHYDPEIVFFADRLSQYVDQAEFFMLAPQGHRFVTRFSTAQFNYATRWILHNADQKVAAFVLPATCRPEGYLAAERAGSLLMLAAGESRTFCVTTGVV</sequence>
<dbReference type="HOGENOM" id="CLU_070797_0_0_6"/>
<gene>
    <name evidence="1" type="ORF">HMPREF0758_4517</name>
</gene>
<keyword evidence="2" id="KW-1185">Reference proteome</keyword>
<dbReference type="InterPro" id="IPR014718">
    <property type="entry name" value="GH-type_carb-bd"/>
</dbReference>
<reference evidence="1 2" key="1">
    <citation type="submission" date="2010-01" db="EMBL/GenBank/DDBJ databases">
        <authorList>
            <person name="Muzny D."/>
            <person name="Qin X."/>
            <person name="Deng J."/>
            <person name="Jiang H."/>
            <person name="Liu Y."/>
            <person name="Qu J."/>
            <person name="Song X.-Z."/>
            <person name="Zhang L."/>
            <person name="Thornton R."/>
            <person name="Coyle M."/>
            <person name="Francisco L."/>
            <person name="Jackson L."/>
            <person name="Javaid M."/>
            <person name="Korchina V."/>
            <person name="Kovar C."/>
            <person name="Mata R."/>
            <person name="Mathew T."/>
            <person name="Ngo R."/>
            <person name="Nguyen L."/>
            <person name="Nguyen N."/>
            <person name="Okwuonu G."/>
            <person name="Ongeri F."/>
            <person name="Pham C."/>
            <person name="Simmons D."/>
            <person name="Wilczek-Boney K."/>
            <person name="Hale W."/>
            <person name="Jakkamsetti A."/>
            <person name="Pham P."/>
            <person name="Ruth R."/>
            <person name="San Lucas F."/>
            <person name="Warren J."/>
            <person name="Zhang J."/>
            <person name="Zhao Z."/>
            <person name="Zhou C."/>
            <person name="Zhu D."/>
            <person name="Lee S."/>
            <person name="Bess C."/>
            <person name="Blankenburg K."/>
            <person name="Forbes L."/>
            <person name="Fu Q."/>
            <person name="Gubbala S."/>
            <person name="Hirani K."/>
            <person name="Jayaseelan J.C."/>
            <person name="Lara F."/>
            <person name="Munidasa M."/>
            <person name="Palculict T."/>
            <person name="Patil S."/>
            <person name="Pu L.-L."/>
            <person name="Saada N."/>
            <person name="Tang L."/>
            <person name="Weissenberger G."/>
            <person name="Zhu Y."/>
            <person name="Hemphill L."/>
            <person name="Shang Y."/>
            <person name="Youmans B."/>
            <person name="Ayvaz T."/>
            <person name="Ross M."/>
            <person name="Santibanez J."/>
            <person name="Aqrawi P."/>
            <person name="Gross S."/>
            <person name="Joshi V."/>
            <person name="Fowler G."/>
            <person name="Nazareth L."/>
            <person name="Reid J."/>
            <person name="Worley K."/>
            <person name="Petrosino J."/>
            <person name="Highlander S."/>
            <person name="Gibbs R."/>
        </authorList>
    </citation>
    <scope>NUCLEOTIDE SEQUENCE [LARGE SCALE GENOMIC DNA]</scope>
    <source>
        <strain evidence="1 2">DSM 4582</strain>
    </source>
</reference>
<evidence type="ECO:0008006" key="3">
    <source>
        <dbReference type="Google" id="ProtNLM"/>
    </source>
</evidence>
<organism evidence="1 2">
    <name type="scientific">Serratia odorifera DSM 4582</name>
    <dbReference type="NCBI Taxonomy" id="667129"/>
    <lineage>
        <taxon>Bacteria</taxon>
        <taxon>Pseudomonadati</taxon>
        <taxon>Pseudomonadota</taxon>
        <taxon>Gammaproteobacteria</taxon>
        <taxon>Enterobacterales</taxon>
        <taxon>Yersiniaceae</taxon>
        <taxon>Serratia</taxon>
    </lineage>
</organism>
<dbReference type="Pfam" id="PF14486">
    <property type="entry name" value="DUF4432"/>
    <property type="match status" value="1"/>
</dbReference>
<name>D4E8L7_SEROD</name>
<comment type="caution">
    <text evidence="1">The sequence shown here is derived from an EMBL/GenBank/DDBJ whole genome shotgun (WGS) entry which is preliminary data.</text>
</comment>
<dbReference type="Proteomes" id="UP000005723">
    <property type="component" value="Unassembled WGS sequence"/>
</dbReference>
<dbReference type="Gene3D" id="2.70.98.10">
    <property type="match status" value="1"/>
</dbReference>
<dbReference type="GO" id="GO:0005975">
    <property type="term" value="P:carbohydrate metabolic process"/>
    <property type="evidence" value="ECO:0007669"/>
    <property type="project" value="InterPro"/>
</dbReference>
<dbReference type="CDD" id="cd09269">
    <property type="entry name" value="deoxyribose_mutarotase"/>
    <property type="match status" value="1"/>
</dbReference>
<dbReference type="InterPro" id="IPR027839">
    <property type="entry name" value="DUF4432"/>
</dbReference>
<dbReference type="AlphaFoldDB" id="D4E8L7"/>
<dbReference type="GO" id="GO:0003824">
    <property type="term" value="F:catalytic activity"/>
    <property type="evidence" value="ECO:0007669"/>
    <property type="project" value="InterPro"/>
</dbReference>
<dbReference type="GO" id="GO:0030246">
    <property type="term" value="F:carbohydrate binding"/>
    <property type="evidence" value="ECO:0007669"/>
    <property type="project" value="InterPro"/>
</dbReference>
<accession>D4E8L7</accession>
<evidence type="ECO:0000313" key="2">
    <source>
        <dbReference type="Proteomes" id="UP000005723"/>
    </source>
</evidence>
<dbReference type="STRING" id="667129.HMPREF0758_4517"/>
<protein>
    <recommendedName>
        <fullName evidence="3">DUF4432 domain-containing protein</fullName>
    </recommendedName>
</protein>
<dbReference type="SUPFAM" id="SSF74650">
    <property type="entry name" value="Galactose mutarotase-like"/>
    <property type="match status" value="1"/>
</dbReference>
<proteinExistence type="predicted"/>
<dbReference type="EMBL" id="ADBY01000058">
    <property type="protein sequence ID" value="EFE93633.1"/>
    <property type="molecule type" value="Genomic_DNA"/>
</dbReference>